<evidence type="ECO:0000313" key="2">
    <source>
        <dbReference type="Proteomes" id="UP000608420"/>
    </source>
</evidence>
<proteinExistence type="predicted"/>
<organism evidence="1 2">
    <name type="scientific">Paenibacillus aceti</name>
    <dbReference type="NCBI Taxonomy" id="1820010"/>
    <lineage>
        <taxon>Bacteria</taxon>
        <taxon>Bacillati</taxon>
        <taxon>Bacillota</taxon>
        <taxon>Bacilli</taxon>
        <taxon>Bacillales</taxon>
        <taxon>Paenibacillaceae</taxon>
        <taxon>Paenibacillus</taxon>
    </lineage>
</organism>
<dbReference type="RefSeq" id="WP_120463871.1">
    <property type="nucleotide sequence ID" value="NZ_KZ987724.1"/>
</dbReference>
<keyword evidence="2" id="KW-1185">Reference proteome</keyword>
<dbReference type="EMBL" id="BMIW01000014">
    <property type="protein sequence ID" value="GGG00689.1"/>
    <property type="molecule type" value="Genomic_DNA"/>
</dbReference>
<evidence type="ECO:0000313" key="1">
    <source>
        <dbReference type="EMBL" id="GGG00689.1"/>
    </source>
</evidence>
<comment type="caution">
    <text evidence="1">The sequence shown here is derived from an EMBL/GenBank/DDBJ whole genome shotgun (WGS) entry which is preliminary data.</text>
</comment>
<protein>
    <recommendedName>
        <fullName evidence="3">Secreted protein</fullName>
    </recommendedName>
</protein>
<accession>A0ABQ1VVF6</accession>
<dbReference type="Proteomes" id="UP000608420">
    <property type="component" value="Unassembled WGS sequence"/>
</dbReference>
<name>A0ABQ1VVF6_9BACL</name>
<gene>
    <name evidence="1" type="ORF">GCM10010913_23080</name>
</gene>
<reference evidence="2" key="1">
    <citation type="journal article" date="2019" name="Int. J. Syst. Evol. Microbiol.">
        <title>The Global Catalogue of Microorganisms (GCM) 10K type strain sequencing project: providing services to taxonomists for standard genome sequencing and annotation.</title>
        <authorList>
            <consortium name="The Broad Institute Genomics Platform"/>
            <consortium name="The Broad Institute Genome Sequencing Center for Infectious Disease"/>
            <person name="Wu L."/>
            <person name="Ma J."/>
        </authorList>
    </citation>
    <scope>NUCLEOTIDE SEQUENCE [LARGE SCALE GENOMIC DNA]</scope>
    <source>
        <strain evidence="2">CGMCC 1.15420</strain>
    </source>
</reference>
<evidence type="ECO:0008006" key="3">
    <source>
        <dbReference type="Google" id="ProtNLM"/>
    </source>
</evidence>
<sequence length="80" mass="8737">MSLLRLQVLSGRKCLPVSVANAANAANAVSGAMFRLRLICALPCRRMNLKDANMQAFEGETVCSQQKLANLQAFLLFLPK</sequence>